<feature type="domain" description="Retrovirus-related Pol polyprotein from transposon TNT 1-94-like beta-barrel" evidence="1">
    <location>
        <begin position="5"/>
        <end position="79"/>
    </location>
</feature>
<accession>A0AAQ3SEP5</accession>
<dbReference type="Pfam" id="PF22936">
    <property type="entry name" value="Pol_BBD"/>
    <property type="match status" value="1"/>
</dbReference>
<organism evidence="2 3">
    <name type="scientific">Paspalum notatum var. saurae</name>
    <dbReference type="NCBI Taxonomy" id="547442"/>
    <lineage>
        <taxon>Eukaryota</taxon>
        <taxon>Viridiplantae</taxon>
        <taxon>Streptophyta</taxon>
        <taxon>Embryophyta</taxon>
        <taxon>Tracheophyta</taxon>
        <taxon>Spermatophyta</taxon>
        <taxon>Magnoliopsida</taxon>
        <taxon>Liliopsida</taxon>
        <taxon>Poales</taxon>
        <taxon>Poaceae</taxon>
        <taxon>PACMAD clade</taxon>
        <taxon>Panicoideae</taxon>
        <taxon>Andropogonodae</taxon>
        <taxon>Paspaleae</taxon>
        <taxon>Paspalinae</taxon>
        <taxon>Paspalum</taxon>
    </lineage>
</organism>
<dbReference type="Proteomes" id="UP001341281">
    <property type="component" value="Chromosome 01"/>
</dbReference>
<dbReference type="InterPro" id="IPR054722">
    <property type="entry name" value="PolX-like_BBD"/>
</dbReference>
<gene>
    <name evidence="2" type="ORF">U9M48_004268</name>
</gene>
<dbReference type="EMBL" id="CP144745">
    <property type="protein sequence ID" value="WVZ53303.1"/>
    <property type="molecule type" value="Genomic_DNA"/>
</dbReference>
<evidence type="ECO:0000259" key="1">
    <source>
        <dbReference type="Pfam" id="PF22936"/>
    </source>
</evidence>
<reference evidence="2 3" key="1">
    <citation type="submission" date="2024-02" db="EMBL/GenBank/DDBJ databases">
        <title>High-quality chromosome-scale genome assembly of Pensacola bahiagrass (Paspalum notatum Flugge var. saurae).</title>
        <authorList>
            <person name="Vega J.M."/>
            <person name="Podio M."/>
            <person name="Orjuela J."/>
            <person name="Siena L.A."/>
            <person name="Pessino S.C."/>
            <person name="Combes M.C."/>
            <person name="Mariac C."/>
            <person name="Albertini E."/>
            <person name="Pupilli F."/>
            <person name="Ortiz J.P.A."/>
            <person name="Leblanc O."/>
        </authorList>
    </citation>
    <scope>NUCLEOTIDE SEQUENCE [LARGE SCALE GENOMIC DNA]</scope>
    <source>
        <strain evidence="2">R1</strain>
        <tissue evidence="2">Leaf</tissue>
    </source>
</reference>
<name>A0AAQ3SEP5_PASNO</name>
<proteinExistence type="predicted"/>
<dbReference type="AlphaFoldDB" id="A0AAQ3SEP5"/>
<evidence type="ECO:0000313" key="2">
    <source>
        <dbReference type="EMBL" id="WVZ53303.1"/>
    </source>
</evidence>
<evidence type="ECO:0000313" key="3">
    <source>
        <dbReference type="Proteomes" id="UP001341281"/>
    </source>
</evidence>
<sequence>MEDVWIMDSGCSRHMTGHRKWFSSLNPVSTKEYITFGDNGQGKVMGVGSVSLSAKLSPREVAFVRNLGFNLVSFRNFSMKDLRFVLRKGRPHICFGPARRLVASPSADIWKWHRRLGHLSFDLLVVKFNGPNPRIAQIESREGLSLPPPSSWQDGCRLSHSRVSCYDLLSG</sequence>
<protein>
    <recommendedName>
        <fullName evidence="1">Retrovirus-related Pol polyprotein from transposon TNT 1-94-like beta-barrel domain-containing protein</fullName>
    </recommendedName>
</protein>
<keyword evidence="3" id="KW-1185">Reference proteome</keyword>